<reference evidence="1 2" key="1">
    <citation type="submission" date="2023-10" db="EMBL/GenBank/DDBJ databases">
        <authorList>
            <person name="Robby Concha-Eloko"/>
            <person name="Pilar Barberan- Martinez"/>
            <person name="Rafael Sanjuan"/>
            <person name="Pilar Domingo-Calap"/>
        </authorList>
    </citation>
    <scope>NUCLEOTIDE SEQUENCE [LARGE SCALE GENOMIC DNA]</scope>
</reference>
<evidence type="ECO:0000313" key="1">
    <source>
        <dbReference type="EMBL" id="CAK1256715.1"/>
    </source>
</evidence>
<gene>
    <name evidence="1" type="ORF">K59PH2_LOCUS13</name>
</gene>
<organism evidence="1 2">
    <name type="scientific">Klebsiella phage vB_Kpl_K59PH2</name>
    <dbReference type="NCBI Taxonomy" id="3071671"/>
    <lineage>
        <taxon>Viruses</taxon>
        <taxon>Duplodnaviria</taxon>
        <taxon>Heunggongvirae</taxon>
        <taxon>Uroviricota</taxon>
        <taxon>Caudoviricetes</taxon>
        <taxon>Autographivirales</taxon>
        <taxon>Autonotataviridae</taxon>
        <taxon>Melnykvirinae</taxon>
        <taxon>Cullenvirus</taxon>
        <taxon>Cullenvirus K59PH2</taxon>
    </lineage>
</organism>
<proteinExistence type="predicted"/>
<dbReference type="EMBL" id="OY757063">
    <property type="protein sequence ID" value="CAK1256715.1"/>
    <property type="molecule type" value="Genomic_DNA"/>
</dbReference>
<protein>
    <submittedName>
        <fullName evidence="1">Uncharacterized protein</fullName>
    </submittedName>
</protein>
<dbReference type="Proteomes" id="UP001295833">
    <property type="component" value="Chromosome"/>
</dbReference>
<keyword evidence="2" id="KW-1185">Reference proteome</keyword>
<accession>A0AAD2JTE2</accession>
<evidence type="ECO:0000313" key="2">
    <source>
        <dbReference type="Proteomes" id="UP001295833"/>
    </source>
</evidence>
<name>A0AAD2JTE2_9CAUD</name>
<sequence>MTKEMREFLTAWLAWAEDPDAYDSYDGGPFKKRTGLCSNIDELHGMLEADGLDTLYPFDTEQSYDTAFSERTQHLNPARLAWVRAKLEASDE</sequence>